<gene>
    <name evidence="1" type="ORF">llap_8088</name>
</gene>
<dbReference type="Proteomes" id="UP000233556">
    <property type="component" value="Unassembled WGS sequence"/>
</dbReference>
<reference evidence="2" key="2">
    <citation type="submission" date="2017-12" db="EMBL/GenBank/DDBJ databases">
        <title>Genome sequence of the Bar-tailed Godwit (Limosa lapponica baueri).</title>
        <authorList>
            <person name="Lima N.C.B."/>
            <person name="Parody-Merino A.M."/>
            <person name="Battley P.F."/>
            <person name="Fidler A.E."/>
            <person name="Prosdocimi F."/>
        </authorList>
    </citation>
    <scope>NUCLEOTIDE SEQUENCE [LARGE SCALE GENOMIC DNA]</scope>
</reference>
<accession>A0A2I0U6D3</accession>
<dbReference type="EMBL" id="KZ506097">
    <property type="protein sequence ID" value="PKU41616.1"/>
    <property type="molecule type" value="Genomic_DNA"/>
</dbReference>
<dbReference type="OrthoDB" id="410381at2759"/>
<keyword evidence="2" id="KW-1185">Reference proteome</keyword>
<keyword evidence="1" id="KW-0695">RNA-directed DNA polymerase</keyword>
<evidence type="ECO:0000313" key="1">
    <source>
        <dbReference type="EMBL" id="PKU41616.1"/>
    </source>
</evidence>
<reference evidence="2" key="1">
    <citation type="submission" date="2017-11" db="EMBL/GenBank/DDBJ databases">
        <authorList>
            <person name="Lima N.C."/>
            <person name="Parody-Merino A.M."/>
            <person name="Battley P.F."/>
            <person name="Fidler A.E."/>
            <person name="Prosdocimi F."/>
        </authorList>
    </citation>
    <scope>NUCLEOTIDE SEQUENCE [LARGE SCALE GENOMIC DNA]</scope>
</reference>
<keyword evidence="1" id="KW-0548">Nucleotidyltransferase</keyword>
<protein>
    <submittedName>
        <fullName evidence="1">Rna-directed dna polymerase from mobile element jockey-like</fullName>
    </submittedName>
</protein>
<keyword evidence="1" id="KW-0808">Transferase</keyword>
<sequence length="139" mass="15540">MDSGIECTLSKFANDTKLCGAVNMLEGRGAIQRDIDRLERRAHANLMKFNQAKCKVLHLGLAIPALESSAQERREPVGAGPARAMKKIRELEHCSYEDSLKELGLFSLEKKRLQGDLIAAFQYLKATYRRDGEGLYQGV</sequence>
<organism evidence="1 2">
    <name type="scientific">Limosa lapponica baueri</name>
    <dbReference type="NCBI Taxonomy" id="1758121"/>
    <lineage>
        <taxon>Eukaryota</taxon>
        <taxon>Metazoa</taxon>
        <taxon>Chordata</taxon>
        <taxon>Craniata</taxon>
        <taxon>Vertebrata</taxon>
        <taxon>Euteleostomi</taxon>
        <taxon>Archelosauria</taxon>
        <taxon>Archosauria</taxon>
        <taxon>Dinosauria</taxon>
        <taxon>Saurischia</taxon>
        <taxon>Theropoda</taxon>
        <taxon>Coelurosauria</taxon>
        <taxon>Aves</taxon>
        <taxon>Neognathae</taxon>
        <taxon>Neoaves</taxon>
        <taxon>Charadriiformes</taxon>
        <taxon>Scolopacidae</taxon>
        <taxon>Limosa</taxon>
    </lineage>
</organism>
<dbReference type="GO" id="GO:0003964">
    <property type="term" value="F:RNA-directed DNA polymerase activity"/>
    <property type="evidence" value="ECO:0007669"/>
    <property type="project" value="UniProtKB-KW"/>
</dbReference>
<dbReference type="AlphaFoldDB" id="A0A2I0U6D3"/>
<proteinExistence type="predicted"/>
<evidence type="ECO:0000313" key="2">
    <source>
        <dbReference type="Proteomes" id="UP000233556"/>
    </source>
</evidence>
<name>A0A2I0U6D3_LIMLA</name>